<name>D2VBB6_NAEGR</name>
<dbReference type="STRING" id="5762.D2VBB6"/>
<dbReference type="FunFam" id="3.30.70.100:FF:000002">
    <property type="entry name" value="V-type proton ATPase subunit C"/>
    <property type="match status" value="1"/>
</dbReference>
<protein>
    <recommendedName>
        <fullName evidence="5">V-type proton ATPase subunit C</fullName>
    </recommendedName>
</protein>
<evidence type="ECO:0000256" key="5">
    <source>
        <dbReference type="RuleBase" id="RU364010"/>
    </source>
</evidence>
<dbReference type="AlphaFoldDB" id="D2VBB6"/>
<keyword evidence="4 5" id="KW-0406">Ion transport</keyword>
<dbReference type="VEuPathDB" id="AmoebaDB:NAEGRDRAFT_77339"/>
<dbReference type="OrthoDB" id="6605928at2759"/>
<dbReference type="InterPro" id="IPR036132">
    <property type="entry name" value="Vac_ATP_synth_c_sf"/>
</dbReference>
<proteinExistence type="inferred from homology"/>
<evidence type="ECO:0000256" key="1">
    <source>
        <dbReference type="ARBA" id="ARBA00006138"/>
    </source>
</evidence>
<feature type="non-terminal residue" evidence="6">
    <location>
        <position position="320"/>
    </location>
</feature>
<reference evidence="6 7" key="1">
    <citation type="journal article" date="2010" name="Cell">
        <title>The genome of Naegleria gruberi illuminates early eukaryotic versatility.</title>
        <authorList>
            <person name="Fritz-Laylin L.K."/>
            <person name="Prochnik S.E."/>
            <person name="Ginger M.L."/>
            <person name="Dacks J.B."/>
            <person name="Carpenter M.L."/>
            <person name="Field M.C."/>
            <person name="Kuo A."/>
            <person name="Paredez A."/>
            <person name="Chapman J."/>
            <person name="Pham J."/>
            <person name="Shu S."/>
            <person name="Neupane R."/>
            <person name="Cipriano M."/>
            <person name="Mancuso J."/>
            <person name="Tu H."/>
            <person name="Salamov A."/>
            <person name="Lindquist E."/>
            <person name="Shapiro H."/>
            <person name="Lucas S."/>
            <person name="Grigoriev I.V."/>
            <person name="Cande W.Z."/>
            <person name="Fulton C."/>
            <person name="Rokhsar D.S."/>
            <person name="Dawson S.C."/>
        </authorList>
    </citation>
    <scope>NUCLEOTIDE SEQUENCE [LARGE SCALE GENOMIC DNA]</scope>
    <source>
        <strain evidence="6 7">NEG-M</strain>
    </source>
</reference>
<comment type="function">
    <text evidence="5">Subunit of the V1 complex of vacuolar(H+)-ATPase (V-ATPase), a multisubunit enzyme composed of a peripheral complex (V1) that hydrolyzes ATP and a membrane integral complex (V0) that translocates protons. V-ATPase is responsible for acidifying and maintaining the pH of intracellular compartments and in some cell types, is targeted to the plasma membrane, where it is responsible for acidifying the extracellular environment. Subunit C is necessary for the assembly of the catalytic sector of the enzyme and is likely to have a specific function in its catalytic activity.</text>
</comment>
<dbReference type="Gene3D" id="3.30.70.1180">
    <property type="entry name" value="Vacuolar atp synthase subunit c, domain 1"/>
    <property type="match status" value="1"/>
</dbReference>
<dbReference type="GO" id="GO:0000221">
    <property type="term" value="C:vacuolar proton-transporting V-type ATPase, V1 domain"/>
    <property type="evidence" value="ECO:0007669"/>
    <property type="project" value="TreeGrafter"/>
</dbReference>
<sequence>MKALKTLADTSELTETSDFVPQIILKEDTFVPVQTYLDFFQWDDSQYLVTKPIRDIADNIHKKTAKLDEELRFKISEYTNLKQNVQQLERKISGNLTVRSLDGIIQKDHVLDTEYLQTIFVVIPKSLQKDWETTYTELTDFVVPDSAELIYEDNDSALYNVVVLKKIADDFKSNCLKKKYVVREFSYDKEKAELSKLQKEEMIEKLDRTKHELIDWCNMAFSECFTAWIHLKVIRVYVESILRYGLPPNYTVTLLKIKKNEKKVHKYFRDNYGHLEDQSYSQDIDTSSLGSAAMMLSTYGMEWAPYVLITVNTSNPFLKL</sequence>
<dbReference type="Pfam" id="PF03223">
    <property type="entry name" value="V-ATPase_C"/>
    <property type="match status" value="1"/>
</dbReference>
<dbReference type="KEGG" id="ngr:NAEGRDRAFT_77339"/>
<dbReference type="CDD" id="cd14785">
    <property type="entry name" value="V-ATPase_C"/>
    <property type="match status" value="1"/>
</dbReference>
<dbReference type="EMBL" id="GG738861">
    <property type="protein sequence ID" value="EFC45879.1"/>
    <property type="molecule type" value="Genomic_DNA"/>
</dbReference>
<dbReference type="FunCoup" id="D2VBB6">
    <property type="interactions" value="81"/>
</dbReference>
<evidence type="ECO:0000256" key="2">
    <source>
        <dbReference type="ARBA" id="ARBA00022448"/>
    </source>
</evidence>
<keyword evidence="3 5" id="KW-0375">Hydrogen ion transport</keyword>
<dbReference type="RefSeq" id="XP_002678623.1">
    <property type="nucleotide sequence ID" value="XM_002678577.1"/>
</dbReference>
<dbReference type="InterPro" id="IPR004907">
    <property type="entry name" value="ATPase_V1-cplx_csu"/>
</dbReference>
<dbReference type="Gene3D" id="3.30.70.100">
    <property type="match status" value="1"/>
</dbReference>
<dbReference type="Proteomes" id="UP000006671">
    <property type="component" value="Unassembled WGS sequence"/>
</dbReference>
<evidence type="ECO:0000256" key="3">
    <source>
        <dbReference type="ARBA" id="ARBA00022781"/>
    </source>
</evidence>
<keyword evidence="2 5" id="KW-0813">Transport</keyword>
<dbReference type="PANTHER" id="PTHR10137">
    <property type="entry name" value="V-TYPE PROTON ATPASE SUBUNIT C"/>
    <property type="match status" value="1"/>
</dbReference>
<dbReference type="GO" id="GO:0046961">
    <property type="term" value="F:proton-transporting ATPase activity, rotational mechanism"/>
    <property type="evidence" value="ECO:0007669"/>
    <property type="project" value="InterPro"/>
</dbReference>
<dbReference type="InParanoid" id="D2VBB6"/>
<dbReference type="eggNOG" id="KOG2909">
    <property type="taxonomic scope" value="Eukaryota"/>
</dbReference>
<evidence type="ECO:0000313" key="7">
    <source>
        <dbReference type="Proteomes" id="UP000006671"/>
    </source>
</evidence>
<evidence type="ECO:0000313" key="6">
    <source>
        <dbReference type="EMBL" id="EFC45879.1"/>
    </source>
</evidence>
<dbReference type="GeneID" id="8858991"/>
<accession>D2VBB6</accession>
<dbReference type="SUPFAM" id="SSF118203">
    <property type="entry name" value="Vacuolar ATP synthase subunit C"/>
    <property type="match status" value="1"/>
</dbReference>
<evidence type="ECO:0000256" key="4">
    <source>
        <dbReference type="ARBA" id="ARBA00023065"/>
    </source>
</evidence>
<keyword evidence="7" id="KW-1185">Reference proteome</keyword>
<gene>
    <name evidence="6" type="ORF">NAEGRDRAFT_77339</name>
</gene>
<comment type="subunit">
    <text evidence="5">V-ATPase is a heteromultimeric enzyme composed of a peripheral catalytic V1 complex (components A to H) attached to an integral membrane V0 proton pore complex.</text>
</comment>
<comment type="similarity">
    <text evidence="1 5">Belongs to the V-ATPase C subunit family.</text>
</comment>
<dbReference type="PANTHER" id="PTHR10137:SF0">
    <property type="entry name" value="V-TYPE PROTON ATPASE SUBUNIT C"/>
    <property type="match status" value="1"/>
</dbReference>
<organism evidence="7">
    <name type="scientific">Naegleria gruberi</name>
    <name type="common">Amoeba</name>
    <dbReference type="NCBI Taxonomy" id="5762"/>
    <lineage>
        <taxon>Eukaryota</taxon>
        <taxon>Discoba</taxon>
        <taxon>Heterolobosea</taxon>
        <taxon>Tetramitia</taxon>
        <taxon>Eutetramitia</taxon>
        <taxon>Vahlkampfiidae</taxon>
        <taxon>Naegleria</taxon>
    </lineage>
</organism>